<feature type="domain" description="Protein kinase" evidence="4">
    <location>
        <begin position="38"/>
        <end position="316"/>
    </location>
</feature>
<dbReference type="Proteomes" id="UP000316621">
    <property type="component" value="Chromosome 6"/>
</dbReference>
<keyword evidence="2" id="KW-0723">Serine/threonine-protein kinase</keyword>
<dbReference type="SUPFAM" id="SSF56112">
    <property type="entry name" value="Protein kinase-like (PK-like)"/>
    <property type="match status" value="1"/>
</dbReference>
<dbReference type="EMBL" id="CM010720">
    <property type="protein sequence ID" value="RZC64348.1"/>
    <property type="molecule type" value="Genomic_DNA"/>
</dbReference>
<dbReference type="GO" id="GO:0016020">
    <property type="term" value="C:membrane"/>
    <property type="evidence" value="ECO:0007669"/>
    <property type="project" value="UniProtKB-SubCell"/>
</dbReference>
<dbReference type="InterPro" id="IPR011009">
    <property type="entry name" value="Kinase-like_dom_sf"/>
</dbReference>
<dbReference type="GO" id="GO:0004674">
    <property type="term" value="F:protein serine/threonine kinase activity"/>
    <property type="evidence" value="ECO:0007669"/>
    <property type="project" value="UniProtKB-KW"/>
</dbReference>
<keyword evidence="2" id="KW-0418">Kinase</keyword>
<keyword evidence="2" id="KW-0808">Transferase</keyword>
<keyword evidence="6" id="KW-1185">Reference proteome</keyword>
<evidence type="ECO:0000256" key="1">
    <source>
        <dbReference type="ARBA" id="ARBA00004370"/>
    </source>
</evidence>
<sequence>MAKKSSFKFVGSSSNNVEDHTCITKFKFQELAAATKDFASQSLFGQGEYRRTFKGCLKSSGQKSSSQDVAIRQIDDESIFTIHGYHDPSLISAIQMRVLLHHPNIVDLIGYSINDKDQMFLIYDFMPLGSLKDYLHVLLRNKKPLDWNTRMKIAAGAAKGIKYLHDKSTPPVILRNIKPSDILLSAEYHPKLSDFLGFKERIPDHDESSHTSFGLVLLELVSGRLAEIEPSLIGWVNCLVVYITQSLYWQAVKEFTAVADPLLKGHYPEQGLYQVLSLASQCLQRKIVSWPRMGYVAKVLSNLASEIYDPNAVQIN</sequence>
<keyword evidence="3" id="KW-0472">Membrane</keyword>
<name>A0A4Y7JX46_PAPSO</name>
<dbReference type="AlphaFoldDB" id="A0A4Y7JX46"/>
<dbReference type="Gene3D" id="3.30.200.20">
    <property type="entry name" value="Phosphorylase Kinase, domain 1"/>
    <property type="match status" value="1"/>
</dbReference>
<dbReference type="Gramene" id="RZC64348">
    <property type="protein sequence ID" value="RZC64348"/>
    <property type="gene ID" value="C5167_008034"/>
</dbReference>
<evidence type="ECO:0000259" key="4">
    <source>
        <dbReference type="PROSITE" id="PS50011"/>
    </source>
</evidence>
<dbReference type="PANTHER" id="PTHR47985">
    <property type="entry name" value="OS07G0668900 PROTEIN"/>
    <property type="match status" value="1"/>
</dbReference>
<evidence type="ECO:0000256" key="2">
    <source>
        <dbReference type="ARBA" id="ARBA00022527"/>
    </source>
</evidence>
<evidence type="ECO:0000313" key="6">
    <source>
        <dbReference type="Proteomes" id="UP000316621"/>
    </source>
</evidence>
<dbReference type="InterPro" id="IPR000719">
    <property type="entry name" value="Prot_kinase_dom"/>
</dbReference>
<evidence type="ECO:0000256" key="3">
    <source>
        <dbReference type="ARBA" id="ARBA00023136"/>
    </source>
</evidence>
<gene>
    <name evidence="5" type="ORF">C5167_008034</name>
</gene>
<dbReference type="Pfam" id="PF07714">
    <property type="entry name" value="PK_Tyr_Ser-Thr"/>
    <property type="match status" value="1"/>
</dbReference>
<evidence type="ECO:0000313" key="5">
    <source>
        <dbReference type="EMBL" id="RZC64348.1"/>
    </source>
</evidence>
<organism evidence="5 6">
    <name type="scientific">Papaver somniferum</name>
    <name type="common">Opium poppy</name>
    <dbReference type="NCBI Taxonomy" id="3469"/>
    <lineage>
        <taxon>Eukaryota</taxon>
        <taxon>Viridiplantae</taxon>
        <taxon>Streptophyta</taxon>
        <taxon>Embryophyta</taxon>
        <taxon>Tracheophyta</taxon>
        <taxon>Spermatophyta</taxon>
        <taxon>Magnoliopsida</taxon>
        <taxon>Ranunculales</taxon>
        <taxon>Papaveraceae</taxon>
        <taxon>Papaveroideae</taxon>
        <taxon>Papaver</taxon>
    </lineage>
</organism>
<proteinExistence type="predicted"/>
<dbReference type="PANTHER" id="PTHR47985:SF44">
    <property type="entry name" value="SERINE_THREONINE-PROTEIN KINASE PBS1"/>
    <property type="match status" value="1"/>
</dbReference>
<protein>
    <recommendedName>
        <fullName evidence="4">Protein kinase domain-containing protein</fullName>
    </recommendedName>
</protein>
<reference evidence="5 6" key="1">
    <citation type="journal article" date="2018" name="Science">
        <title>The opium poppy genome and morphinan production.</title>
        <authorList>
            <person name="Guo L."/>
            <person name="Winzer T."/>
            <person name="Yang X."/>
            <person name="Li Y."/>
            <person name="Ning Z."/>
            <person name="He Z."/>
            <person name="Teodor R."/>
            <person name="Lu Y."/>
            <person name="Bowser T.A."/>
            <person name="Graham I.A."/>
            <person name="Ye K."/>
        </authorList>
    </citation>
    <scope>NUCLEOTIDE SEQUENCE [LARGE SCALE GENOMIC DNA]</scope>
    <source>
        <strain evidence="6">cv. HN1</strain>
        <tissue evidence="5">Leaves</tissue>
    </source>
</reference>
<dbReference type="PROSITE" id="PS50011">
    <property type="entry name" value="PROTEIN_KINASE_DOM"/>
    <property type="match status" value="1"/>
</dbReference>
<dbReference type="GO" id="GO:0005524">
    <property type="term" value="F:ATP binding"/>
    <property type="evidence" value="ECO:0007669"/>
    <property type="project" value="InterPro"/>
</dbReference>
<dbReference type="InterPro" id="IPR001245">
    <property type="entry name" value="Ser-Thr/Tyr_kinase_cat_dom"/>
</dbReference>
<dbReference type="Gene3D" id="1.10.510.10">
    <property type="entry name" value="Transferase(Phosphotransferase) domain 1"/>
    <property type="match status" value="2"/>
</dbReference>
<accession>A0A4Y7JX46</accession>
<comment type="subcellular location">
    <subcellularLocation>
        <location evidence="1">Membrane</location>
    </subcellularLocation>
</comment>